<dbReference type="GO" id="GO:0008409">
    <property type="term" value="F:5'-3' exonuclease activity"/>
    <property type="evidence" value="ECO:0007669"/>
    <property type="project" value="TreeGrafter"/>
</dbReference>
<dbReference type="SUPFAM" id="SSF88723">
    <property type="entry name" value="PIN domain-like"/>
    <property type="match status" value="1"/>
</dbReference>
<sequence length="704" mass="82294">MTIPGLWEKFIEYGIEDQRLPMRIYARQFFKKNARHLRVGIDVYQWIFELTQVPSQYKGDVASIGDEKVILNFCSRIRELIKLHISFVFVFDGRYKTHKRRWGEVIYTDDDYYAEYIETNEQIRQSGLYEEPGAKIVYLIKKLLQLWNIGYVQAPGEAEIELARLNDCGVIDAIISNDADGFVYGAQTILKNFSRWVADAPATQANLERQEPEFYVTPYRMSKIEEILGLDRDRMVFLTCINGSDFSQGVSGLGITRCIALAQVGSKIESEIDFAKELKKIYVAEGRQRVLGLVPFSKNEREKKLSNLNALLQESLTQNSKSYFGRKFNGTVTFPSDYYFMIHFYPYFCPEIYSFRKFETNCVDSHPSLLRLSTLPQPNSLKIYDDKIKVKRRGSLWTTIYHDHPSEDVIHGDESTIAWFEKPNFREMCNLRLPLQRSTREFLVEHLAECYMLRVIHNLDYFKNTEIFVNMYKEAQFPLKRRADEYYVPIWSEEQYQVKYNRELVFGRFLKERELYDENYHLIDHSEQKLDSAWVPKYLLELSPDGQKLIEEYEIKAAQKKSPRKSPRKSPKKSPKRQLSTLDNLLRSPIKRKLDPENERSRSSSPLKNKPNLSYESPDEGLDILESPTKRRSRLDVDVGGLRTSLFRSPDAKQNAPTIDLTTPPKEIKENNCKHPQDTSILSLGTSDDETDKLEKDIETFFNK</sequence>
<evidence type="ECO:0000256" key="3">
    <source>
        <dbReference type="SAM" id="MobiDB-lite"/>
    </source>
</evidence>
<dbReference type="InterPro" id="IPR036279">
    <property type="entry name" value="5-3_exonuclease_C_sf"/>
</dbReference>
<dbReference type="GO" id="GO:0006281">
    <property type="term" value="P:DNA repair"/>
    <property type="evidence" value="ECO:0007669"/>
    <property type="project" value="UniProtKB-ARBA"/>
</dbReference>
<evidence type="ECO:0000256" key="1">
    <source>
        <dbReference type="ARBA" id="ARBA00022722"/>
    </source>
</evidence>
<dbReference type="InterPro" id="IPR006086">
    <property type="entry name" value="XPG-I_dom"/>
</dbReference>
<dbReference type="GO" id="GO:0005634">
    <property type="term" value="C:nucleus"/>
    <property type="evidence" value="ECO:0007669"/>
    <property type="project" value="TreeGrafter"/>
</dbReference>
<reference evidence="5" key="2">
    <citation type="submission" date="2021-01" db="EMBL/GenBank/DDBJ databases">
        <authorList>
            <person name="Schikora-Tamarit M.A."/>
        </authorList>
    </citation>
    <scope>NUCLEOTIDE SEQUENCE</scope>
    <source>
        <strain evidence="5">NCAIM Y.01608</strain>
    </source>
</reference>
<dbReference type="SUPFAM" id="SSF47807">
    <property type="entry name" value="5' to 3' exonuclease, C-terminal subdomain"/>
    <property type="match status" value="1"/>
</dbReference>
<dbReference type="EMBL" id="JAEUBD010000983">
    <property type="protein sequence ID" value="KAH3670119.1"/>
    <property type="molecule type" value="Genomic_DNA"/>
</dbReference>
<feature type="compositionally biased region" description="Basic and acidic residues" evidence="3">
    <location>
        <begin position="592"/>
        <end position="602"/>
    </location>
</feature>
<dbReference type="AlphaFoldDB" id="A0A9P8PET0"/>
<proteinExistence type="predicted"/>
<evidence type="ECO:0000313" key="5">
    <source>
        <dbReference type="EMBL" id="KAH3670119.1"/>
    </source>
</evidence>
<feature type="region of interest" description="Disordered" evidence="3">
    <location>
        <begin position="648"/>
        <end position="688"/>
    </location>
</feature>
<dbReference type="InterPro" id="IPR029060">
    <property type="entry name" value="PIN-like_dom_sf"/>
</dbReference>
<feature type="compositionally biased region" description="Basic residues" evidence="3">
    <location>
        <begin position="558"/>
        <end position="576"/>
    </location>
</feature>
<dbReference type="Pfam" id="PF00867">
    <property type="entry name" value="XPG_I"/>
    <property type="match status" value="1"/>
</dbReference>
<dbReference type="SMART" id="SM00484">
    <property type="entry name" value="XPGI"/>
    <property type="match status" value="1"/>
</dbReference>
<dbReference type="Pfam" id="PF00752">
    <property type="entry name" value="XPG_N"/>
    <property type="match status" value="1"/>
</dbReference>
<dbReference type="PRINTS" id="PR00853">
    <property type="entry name" value="XPGRADSUPER"/>
</dbReference>
<dbReference type="CDD" id="cd09870">
    <property type="entry name" value="PIN_YEN1"/>
    <property type="match status" value="1"/>
</dbReference>
<reference evidence="5" key="1">
    <citation type="journal article" date="2021" name="Open Biol.">
        <title>Shared evolutionary footprints suggest mitochondrial oxidative damage underlies multiple complex I losses in fungi.</title>
        <authorList>
            <person name="Schikora-Tamarit M.A."/>
            <person name="Marcet-Houben M."/>
            <person name="Nosek J."/>
            <person name="Gabaldon T."/>
        </authorList>
    </citation>
    <scope>NUCLEOTIDE SEQUENCE</scope>
    <source>
        <strain evidence="5">NCAIM Y.01608</strain>
    </source>
</reference>
<feature type="compositionally biased region" description="Polar residues" evidence="3">
    <location>
        <begin position="603"/>
        <end position="615"/>
    </location>
</feature>
<dbReference type="GO" id="GO:0017108">
    <property type="term" value="F:5'-flap endonuclease activity"/>
    <property type="evidence" value="ECO:0007669"/>
    <property type="project" value="TreeGrafter"/>
</dbReference>
<dbReference type="InterPro" id="IPR006085">
    <property type="entry name" value="XPG_DNA_repair_N"/>
</dbReference>
<dbReference type="InterPro" id="IPR006084">
    <property type="entry name" value="XPG/Rad2"/>
</dbReference>
<name>A0A9P8PET0_9ASCO</name>
<evidence type="ECO:0000256" key="2">
    <source>
        <dbReference type="ARBA" id="ARBA00022801"/>
    </source>
</evidence>
<dbReference type="PANTHER" id="PTHR11081">
    <property type="entry name" value="FLAP ENDONUCLEASE FAMILY MEMBER"/>
    <property type="match status" value="1"/>
</dbReference>
<protein>
    <recommendedName>
        <fullName evidence="4">XPG-I domain-containing protein</fullName>
    </recommendedName>
</protein>
<organism evidence="5 6">
    <name type="scientific">Ogataea polymorpha</name>
    <dbReference type="NCBI Taxonomy" id="460523"/>
    <lineage>
        <taxon>Eukaryota</taxon>
        <taxon>Fungi</taxon>
        <taxon>Dikarya</taxon>
        <taxon>Ascomycota</taxon>
        <taxon>Saccharomycotina</taxon>
        <taxon>Pichiomycetes</taxon>
        <taxon>Pichiales</taxon>
        <taxon>Pichiaceae</taxon>
        <taxon>Ogataea</taxon>
    </lineage>
</organism>
<dbReference type="Gene3D" id="3.40.50.1010">
    <property type="entry name" value="5'-nuclease"/>
    <property type="match status" value="1"/>
</dbReference>
<feature type="domain" description="XPG-I" evidence="4">
    <location>
        <begin position="145"/>
        <end position="230"/>
    </location>
</feature>
<accession>A0A9P8PET0</accession>
<dbReference type="PANTHER" id="PTHR11081:SF72">
    <property type="entry name" value="HOLLIDAY JUNCTION RESOLVASE YEN1"/>
    <property type="match status" value="1"/>
</dbReference>
<gene>
    <name evidence="5" type="ORF">OGATHE_002932</name>
</gene>
<evidence type="ECO:0000259" key="4">
    <source>
        <dbReference type="SMART" id="SM00484"/>
    </source>
</evidence>
<evidence type="ECO:0000313" key="6">
    <source>
        <dbReference type="Proteomes" id="UP000788993"/>
    </source>
</evidence>
<keyword evidence="6" id="KW-1185">Reference proteome</keyword>
<feature type="region of interest" description="Disordered" evidence="3">
    <location>
        <begin position="556"/>
        <end position="629"/>
    </location>
</feature>
<keyword evidence="1" id="KW-0540">Nuclease</keyword>
<keyword evidence="2" id="KW-0378">Hydrolase</keyword>
<feature type="compositionally biased region" description="Basic and acidic residues" evidence="3">
    <location>
        <begin position="666"/>
        <end position="677"/>
    </location>
</feature>
<dbReference type="GO" id="GO:0005737">
    <property type="term" value="C:cytoplasm"/>
    <property type="evidence" value="ECO:0007669"/>
    <property type="project" value="TreeGrafter"/>
</dbReference>
<dbReference type="Proteomes" id="UP000788993">
    <property type="component" value="Unassembled WGS sequence"/>
</dbReference>
<comment type="caution">
    <text evidence="5">The sequence shown here is derived from an EMBL/GenBank/DDBJ whole genome shotgun (WGS) entry which is preliminary data.</text>
</comment>